<evidence type="ECO:0000313" key="2">
    <source>
        <dbReference type="Proteomes" id="UP000028878"/>
    </source>
</evidence>
<dbReference type="AlphaFoldDB" id="A0A1L1PEV9"/>
<dbReference type="Proteomes" id="UP000028878">
    <property type="component" value="Unassembled WGS sequence"/>
</dbReference>
<organism evidence="1 2">
    <name type="scientific">Hydrogenophaga intermedia</name>
    <dbReference type="NCBI Taxonomy" id="65786"/>
    <lineage>
        <taxon>Bacteria</taxon>
        <taxon>Pseudomonadati</taxon>
        <taxon>Pseudomonadota</taxon>
        <taxon>Betaproteobacteria</taxon>
        <taxon>Burkholderiales</taxon>
        <taxon>Comamonadaceae</taxon>
        <taxon>Hydrogenophaga</taxon>
    </lineage>
</organism>
<protein>
    <submittedName>
        <fullName evidence="1">Putative biofilm formation/stress response factor</fullName>
    </submittedName>
</protein>
<evidence type="ECO:0000313" key="1">
    <source>
        <dbReference type="EMBL" id="CDN88572.1"/>
    </source>
</evidence>
<sequence length="281" mass="31194">MRAFPEARLYTRAPERRRAVPKALGPAVHRTENPLSAAEFSPPYLSPNAIDTALRERGAGLLSGEDTATWIGVPLAELRALEPHWDRLAPDAYLKDGGRYRLRRHSCFVVDGARVEQVPHRAHWQPVEYNALHGGMQRWFEPMEAAMAQAPAWTRLLQRLGAAASALRGEQAWAVEAHPFRIDTTDGIGRPTPEGAHRDGVDLVAVFLVRRHAIKGGESRVFEANGPSGQRFTLRDPWSLLLLDDERVIHESTPIQPDPADGHGWRDTLVVTLRAGGFQGD</sequence>
<proteinExistence type="predicted"/>
<keyword evidence="2" id="KW-1185">Reference proteome</keyword>
<dbReference type="GO" id="GO:0051213">
    <property type="term" value="F:dioxygenase activity"/>
    <property type="evidence" value="ECO:0007669"/>
    <property type="project" value="InterPro"/>
</dbReference>
<gene>
    <name evidence="1" type="ORF">BN948_03007</name>
</gene>
<dbReference type="Pfam" id="PF10014">
    <property type="entry name" value="2OG-Fe_Oxy_2"/>
    <property type="match status" value="1"/>
</dbReference>
<dbReference type="InterPro" id="IPR018724">
    <property type="entry name" value="2OG-Fe_dioxygenase"/>
</dbReference>
<accession>A0A1L1PEV9</accession>
<dbReference type="Gene3D" id="2.60.120.620">
    <property type="entry name" value="q2cbj1_9rhob like domain"/>
    <property type="match status" value="1"/>
</dbReference>
<reference evidence="2" key="1">
    <citation type="submission" date="2014-11" db="EMBL/GenBank/DDBJ databases">
        <title>Draft genome sequence of Hydrogenophaga intermedia S1.</title>
        <authorList>
            <person name="Gan H.M."/>
            <person name="Chew T.H."/>
            <person name="Stolz A."/>
        </authorList>
    </citation>
    <scope>NUCLEOTIDE SEQUENCE [LARGE SCALE GENOMIC DNA]</scope>
    <source>
        <strain evidence="2">S1</strain>
    </source>
</reference>
<name>A0A1L1PEV9_HYDIT</name>
<dbReference type="EMBL" id="CCAE010000025">
    <property type="protein sequence ID" value="CDN88572.1"/>
    <property type="molecule type" value="Genomic_DNA"/>
</dbReference>